<keyword evidence="3" id="KW-1185">Reference proteome</keyword>
<keyword evidence="1" id="KW-1133">Transmembrane helix</keyword>
<accession>A0A6I3I7D7</accession>
<dbReference type="Proteomes" id="UP000431092">
    <property type="component" value="Unassembled WGS sequence"/>
</dbReference>
<keyword evidence="1" id="KW-0812">Transmembrane</keyword>
<feature type="transmembrane region" description="Helical" evidence="1">
    <location>
        <begin position="6"/>
        <end position="24"/>
    </location>
</feature>
<name>A0A6I3I7D7_9MICO</name>
<comment type="caution">
    <text evidence="2">The sequence shown here is derived from an EMBL/GenBank/DDBJ whole genome shotgun (WGS) entry which is preliminary data.</text>
</comment>
<organism evidence="2 3">
    <name type="scientific">Arsenicicoccus cauae</name>
    <dbReference type="NCBI Taxonomy" id="2663847"/>
    <lineage>
        <taxon>Bacteria</taxon>
        <taxon>Bacillati</taxon>
        <taxon>Actinomycetota</taxon>
        <taxon>Actinomycetes</taxon>
        <taxon>Micrococcales</taxon>
        <taxon>Intrasporangiaceae</taxon>
        <taxon>Arsenicicoccus</taxon>
    </lineage>
</organism>
<gene>
    <name evidence="2" type="ORF">GGG17_08855</name>
</gene>
<feature type="transmembrane region" description="Helical" evidence="1">
    <location>
        <begin position="44"/>
        <end position="65"/>
    </location>
</feature>
<evidence type="ECO:0000313" key="3">
    <source>
        <dbReference type="Proteomes" id="UP000431092"/>
    </source>
</evidence>
<proteinExistence type="predicted"/>
<reference evidence="2 3" key="1">
    <citation type="submission" date="2019-11" db="EMBL/GenBank/DDBJ databases">
        <title>Whole genome sequencing identifies a novel species of the genus Arsenicicoccus isolated from human blood.</title>
        <authorList>
            <person name="Jeong J.H."/>
            <person name="Kweon O.J."/>
            <person name="Kim H.R."/>
            <person name="Kim T.-H."/>
            <person name="Ha S.-M."/>
            <person name="Lee M.-K."/>
        </authorList>
    </citation>
    <scope>NUCLEOTIDE SEQUENCE [LARGE SCALE GENOMIC DNA]</scope>
    <source>
        <strain evidence="2 3">MKL-02</strain>
    </source>
</reference>
<evidence type="ECO:0000313" key="2">
    <source>
        <dbReference type="EMBL" id="MTB72074.1"/>
    </source>
</evidence>
<dbReference type="AlphaFoldDB" id="A0A6I3I7D7"/>
<protein>
    <submittedName>
        <fullName evidence="2">Uncharacterized protein</fullName>
    </submittedName>
</protein>
<dbReference type="RefSeq" id="WP_154593373.1">
    <property type="nucleotide sequence ID" value="NZ_CP171001.1"/>
</dbReference>
<sequence length="125" mass="13286">MRNRAVLLLMLPAVLAAVGVAVAWTRSRELAARARAGRRGRALVWPLTLGGALVGLFVGVVVGVLTGLVGGHADLGRDAMDGTFLLVPGMLAGLGAGLARWATITAVWRRPTRVHRPRLRRPGRR</sequence>
<dbReference type="EMBL" id="WLVL01000037">
    <property type="protein sequence ID" value="MTB72074.1"/>
    <property type="molecule type" value="Genomic_DNA"/>
</dbReference>
<feature type="transmembrane region" description="Helical" evidence="1">
    <location>
        <begin position="85"/>
        <end position="108"/>
    </location>
</feature>
<keyword evidence="1" id="KW-0472">Membrane</keyword>
<evidence type="ECO:0000256" key="1">
    <source>
        <dbReference type="SAM" id="Phobius"/>
    </source>
</evidence>